<dbReference type="PANTHER" id="PTHR33021:SF381">
    <property type="entry name" value="PHYTOCYANIN DOMAIN-CONTAINING PROTEIN"/>
    <property type="match status" value="1"/>
</dbReference>
<dbReference type="EMBL" id="KI517426">
    <property type="protein sequence ID" value="ESQ46657.1"/>
    <property type="molecule type" value="Genomic_DNA"/>
</dbReference>
<evidence type="ECO:0000259" key="1">
    <source>
        <dbReference type="PROSITE" id="PS51485"/>
    </source>
</evidence>
<dbReference type="GO" id="GO:0009055">
    <property type="term" value="F:electron transfer activity"/>
    <property type="evidence" value="ECO:0007669"/>
    <property type="project" value="InterPro"/>
</dbReference>
<accession>V4LVX5</accession>
<evidence type="ECO:0000313" key="2">
    <source>
        <dbReference type="EMBL" id="ESQ46657.1"/>
    </source>
</evidence>
<keyword evidence="3" id="KW-1185">Reference proteome</keyword>
<evidence type="ECO:0000313" key="3">
    <source>
        <dbReference type="Proteomes" id="UP000030689"/>
    </source>
</evidence>
<protein>
    <recommendedName>
        <fullName evidence="1">Phytocyanin domain-containing protein</fullName>
    </recommendedName>
</protein>
<dbReference type="InterPro" id="IPR003245">
    <property type="entry name" value="Phytocyanin_dom"/>
</dbReference>
<dbReference type="InterPro" id="IPR008972">
    <property type="entry name" value="Cupredoxin"/>
</dbReference>
<proteinExistence type="predicted"/>
<dbReference type="PROSITE" id="PS51485">
    <property type="entry name" value="PHYTOCYANIN"/>
    <property type="match status" value="2"/>
</dbReference>
<gene>
    <name evidence="2" type="ORF">EUTSA_v10000580mg</name>
</gene>
<dbReference type="KEGG" id="eus:EUTSA_v10000580mg"/>
<reference evidence="2 3" key="1">
    <citation type="journal article" date="2013" name="Front. Plant Sci.">
        <title>The Reference Genome of the Halophytic Plant Eutrema salsugineum.</title>
        <authorList>
            <person name="Yang R."/>
            <person name="Jarvis D.E."/>
            <person name="Chen H."/>
            <person name="Beilstein M.A."/>
            <person name="Grimwood J."/>
            <person name="Jenkins J."/>
            <person name="Shu S."/>
            <person name="Prochnik S."/>
            <person name="Xin M."/>
            <person name="Ma C."/>
            <person name="Schmutz J."/>
            <person name="Wing R.A."/>
            <person name="Mitchell-Olds T."/>
            <person name="Schumaker K.S."/>
            <person name="Wang X."/>
        </authorList>
    </citation>
    <scope>NUCLEOTIDE SEQUENCE [LARGE SCALE GENOMIC DNA]</scope>
</reference>
<dbReference type="Gramene" id="ESQ46657">
    <property type="protein sequence ID" value="ESQ46657"/>
    <property type="gene ID" value="EUTSA_v10000580mg"/>
</dbReference>
<feature type="non-terminal residue" evidence="2">
    <location>
        <position position="1"/>
    </location>
</feature>
<dbReference type="PANTHER" id="PTHR33021">
    <property type="entry name" value="BLUE COPPER PROTEIN"/>
    <property type="match status" value="1"/>
</dbReference>
<dbReference type="SUPFAM" id="SSF49503">
    <property type="entry name" value="Cupredoxins"/>
    <property type="match status" value="2"/>
</dbReference>
<organism evidence="2 3">
    <name type="scientific">Eutrema salsugineum</name>
    <name type="common">Saltwater cress</name>
    <name type="synonym">Sisymbrium salsugineum</name>
    <dbReference type="NCBI Taxonomy" id="72664"/>
    <lineage>
        <taxon>Eukaryota</taxon>
        <taxon>Viridiplantae</taxon>
        <taxon>Streptophyta</taxon>
        <taxon>Embryophyta</taxon>
        <taxon>Tracheophyta</taxon>
        <taxon>Spermatophyta</taxon>
        <taxon>Magnoliopsida</taxon>
        <taxon>eudicotyledons</taxon>
        <taxon>Gunneridae</taxon>
        <taxon>Pentapetalae</taxon>
        <taxon>rosids</taxon>
        <taxon>malvids</taxon>
        <taxon>Brassicales</taxon>
        <taxon>Brassicaceae</taxon>
        <taxon>Eutremeae</taxon>
        <taxon>Eutrema</taxon>
    </lineage>
</organism>
<name>V4LVX5_EUTSA</name>
<dbReference type="InterPro" id="IPR039391">
    <property type="entry name" value="Phytocyanin-like"/>
</dbReference>
<feature type="domain" description="Phytocyanin" evidence="1">
    <location>
        <begin position="98"/>
        <end position="164"/>
    </location>
</feature>
<dbReference type="Proteomes" id="UP000030689">
    <property type="component" value="Unassembled WGS sequence"/>
</dbReference>
<dbReference type="Pfam" id="PF02298">
    <property type="entry name" value="Cu_bind_like"/>
    <property type="match status" value="2"/>
</dbReference>
<feature type="domain" description="Phytocyanin" evidence="1">
    <location>
        <begin position="1"/>
        <end position="79"/>
    </location>
</feature>
<dbReference type="STRING" id="72664.V4LVX5"/>
<sequence>HKEFHVGDSPVFEYNHNLNEFTQVTRALESKFCNSSFPIAVYNTGHHAITFTKPGSYFFITSNHTQCSSGQKLEVLVVHDQSRPIPPPPRSQVLSSGKIYKVGDSKGRRVYDSDYYYKWSEDKVFHVGDNLLFEYSQELNNVLEISGDLEFLYCDPTSPNQDWL</sequence>
<dbReference type="AlphaFoldDB" id="V4LVX5"/>
<dbReference type="GO" id="GO:0005886">
    <property type="term" value="C:plasma membrane"/>
    <property type="evidence" value="ECO:0007669"/>
    <property type="project" value="TreeGrafter"/>
</dbReference>
<dbReference type="Gene3D" id="2.60.40.420">
    <property type="entry name" value="Cupredoxins - blue copper proteins"/>
    <property type="match status" value="2"/>
</dbReference>